<dbReference type="InterPro" id="IPR020843">
    <property type="entry name" value="ER"/>
</dbReference>
<dbReference type="PANTHER" id="PTHR45033">
    <property type="match status" value="1"/>
</dbReference>
<dbReference type="SMART" id="SM00829">
    <property type="entry name" value="PKS_ER"/>
    <property type="match status" value="1"/>
</dbReference>
<dbReference type="SUPFAM" id="SSF51735">
    <property type="entry name" value="NAD(P)-binding Rossmann-fold domains"/>
    <property type="match status" value="1"/>
</dbReference>
<feature type="domain" description="Enoyl reductase (ER)" evidence="1">
    <location>
        <begin position="18"/>
        <end position="347"/>
    </location>
</feature>
<dbReference type="Gene3D" id="3.40.50.720">
    <property type="entry name" value="NAD(P)-binding Rossmann-like Domain"/>
    <property type="match status" value="1"/>
</dbReference>
<name>A0AA39QAD1_9AGAR</name>
<dbReference type="InterPro" id="IPR011032">
    <property type="entry name" value="GroES-like_sf"/>
</dbReference>
<organism evidence="2 3">
    <name type="scientific">Armillaria luteobubalina</name>
    <dbReference type="NCBI Taxonomy" id="153913"/>
    <lineage>
        <taxon>Eukaryota</taxon>
        <taxon>Fungi</taxon>
        <taxon>Dikarya</taxon>
        <taxon>Basidiomycota</taxon>
        <taxon>Agaricomycotina</taxon>
        <taxon>Agaricomycetes</taxon>
        <taxon>Agaricomycetidae</taxon>
        <taxon>Agaricales</taxon>
        <taxon>Marasmiineae</taxon>
        <taxon>Physalacriaceae</taxon>
        <taxon>Armillaria</taxon>
    </lineage>
</organism>
<dbReference type="InterPro" id="IPR013149">
    <property type="entry name" value="ADH-like_C"/>
</dbReference>
<dbReference type="Pfam" id="PF00107">
    <property type="entry name" value="ADH_zinc_N"/>
    <property type="match status" value="1"/>
</dbReference>
<dbReference type="Proteomes" id="UP001175228">
    <property type="component" value="Unassembled WGS sequence"/>
</dbReference>
<sequence length="352" mass="37570">MAAQIPTATRSYYFPTRGSYRNLVLQTTPLPALRSTSVLVKVHAVSLQYRDLLVASGQYRLSSIQDDLVPCSDMAGEVIAMGSDVTRWKLGDRVCANFSTDHLDGDVTKEILDTSLGGGQHGVLTEYRAFPDYSLVKIPEHLSYEEASTLPCAALTAYNALLGPKPVKAGDTVLVLGTGGVSIFGLQLAVASGATVIATSSSDAKLAIAKKLGAAHTINYNTTPDWDKEVLSLTEGRGVDHILEVGGPGTLEKSLAAVRYAGYIHIIGFVAQNPAVLGSVIGPCIGKAVILRGILIGSVAQFEAMNRLLRARPEETRPVVDKVFAFKEAIDAYAYLESQRHVGKVVIRVGNM</sequence>
<proteinExistence type="predicted"/>
<dbReference type="InterPro" id="IPR013154">
    <property type="entry name" value="ADH-like_N"/>
</dbReference>
<dbReference type="Pfam" id="PF08240">
    <property type="entry name" value="ADH_N"/>
    <property type="match status" value="1"/>
</dbReference>
<dbReference type="PANTHER" id="PTHR45033:SF2">
    <property type="entry name" value="ZINC-TYPE ALCOHOL DEHYDROGENASE-LIKE PROTEIN C1773.06C"/>
    <property type="match status" value="1"/>
</dbReference>
<evidence type="ECO:0000259" key="1">
    <source>
        <dbReference type="SMART" id="SM00829"/>
    </source>
</evidence>
<accession>A0AA39QAD1</accession>
<evidence type="ECO:0000313" key="2">
    <source>
        <dbReference type="EMBL" id="KAK0499222.1"/>
    </source>
</evidence>
<dbReference type="SUPFAM" id="SSF50129">
    <property type="entry name" value="GroES-like"/>
    <property type="match status" value="1"/>
</dbReference>
<keyword evidence="3" id="KW-1185">Reference proteome</keyword>
<evidence type="ECO:0000313" key="3">
    <source>
        <dbReference type="Proteomes" id="UP001175228"/>
    </source>
</evidence>
<dbReference type="InterPro" id="IPR052711">
    <property type="entry name" value="Zinc_ADH-like"/>
</dbReference>
<dbReference type="AlphaFoldDB" id="A0AA39QAD1"/>
<gene>
    <name evidence="2" type="ORF">EDD18DRAFT_1155930</name>
</gene>
<dbReference type="Gene3D" id="3.90.180.10">
    <property type="entry name" value="Medium-chain alcohol dehydrogenases, catalytic domain"/>
    <property type="match status" value="1"/>
</dbReference>
<reference evidence="2" key="1">
    <citation type="submission" date="2023-06" db="EMBL/GenBank/DDBJ databases">
        <authorList>
            <consortium name="Lawrence Berkeley National Laboratory"/>
            <person name="Ahrendt S."/>
            <person name="Sahu N."/>
            <person name="Indic B."/>
            <person name="Wong-Bajracharya J."/>
            <person name="Merenyi Z."/>
            <person name="Ke H.-M."/>
            <person name="Monk M."/>
            <person name="Kocsube S."/>
            <person name="Drula E."/>
            <person name="Lipzen A."/>
            <person name="Balint B."/>
            <person name="Henrissat B."/>
            <person name="Andreopoulos B."/>
            <person name="Martin F.M."/>
            <person name="Harder C.B."/>
            <person name="Rigling D."/>
            <person name="Ford K.L."/>
            <person name="Foster G.D."/>
            <person name="Pangilinan J."/>
            <person name="Papanicolaou A."/>
            <person name="Barry K."/>
            <person name="LaButti K."/>
            <person name="Viragh M."/>
            <person name="Koriabine M."/>
            <person name="Yan M."/>
            <person name="Riley R."/>
            <person name="Champramary S."/>
            <person name="Plett K.L."/>
            <person name="Tsai I.J."/>
            <person name="Slot J."/>
            <person name="Sipos G."/>
            <person name="Plett J."/>
            <person name="Nagy L.G."/>
            <person name="Grigoriev I.V."/>
        </authorList>
    </citation>
    <scope>NUCLEOTIDE SEQUENCE</scope>
    <source>
        <strain evidence="2">HWK02</strain>
    </source>
</reference>
<protein>
    <recommendedName>
        <fullName evidence="1">Enoyl reductase (ER) domain-containing protein</fullName>
    </recommendedName>
</protein>
<dbReference type="CDD" id="cd08276">
    <property type="entry name" value="MDR7"/>
    <property type="match status" value="1"/>
</dbReference>
<dbReference type="GO" id="GO:0016491">
    <property type="term" value="F:oxidoreductase activity"/>
    <property type="evidence" value="ECO:0007669"/>
    <property type="project" value="InterPro"/>
</dbReference>
<dbReference type="EMBL" id="JAUEPU010000010">
    <property type="protein sequence ID" value="KAK0499222.1"/>
    <property type="molecule type" value="Genomic_DNA"/>
</dbReference>
<dbReference type="InterPro" id="IPR036291">
    <property type="entry name" value="NAD(P)-bd_dom_sf"/>
</dbReference>
<comment type="caution">
    <text evidence="2">The sequence shown here is derived from an EMBL/GenBank/DDBJ whole genome shotgun (WGS) entry which is preliminary data.</text>
</comment>